<evidence type="ECO:0000256" key="4">
    <source>
        <dbReference type="ARBA" id="ARBA00022741"/>
    </source>
</evidence>
<dbReference type="NCBIfam" id="TIGR03864">
    <property type="entry name" value="PQQ_ABC_ATP"/>
    <property type="match status" value="1"/>
</dbReference>
<keyword evidence="3" id="KW-0536">Nodulation</keyword>
<evidence type="ECO:0000256" key="5">
    <source>
        <dbReference type="ARBA" id="ARBA00022840"/>
    </source>
</evidence>
<dbReference type="SMART" id="SM00382">
    <property type="entry name" value="AAA"/>
    <property type="match status" value="1"/>
</dbReference>
<dbReference type="Proteomes" id="UP001202117">
    <property type="component" value="Unassembled WGS sequence"/>
</dbReference>
<dbReference type="Pfam" id="PF00005">
    <property type="entry name" value="ABC_tran"/>
    <property type="match status" value="1"/>
</dbReference>
<keyword evidence="5 7" id="KW-0067">ATP-binding</keyword>
<dbReference type="InterPro" id="IPR003439">
    <property type="entry name" value="ABC_transporter-like_ATP-bd"/>
</dbReference>
<dbReference type="EMBL" id="JAKVPY010000024">
    <property type="protein sequence ID" value="MCH4564854.1"/>
    <property type="molecule type" value="Genomic_DNA"/>
</dbReference>
<evidence type="ECO:0000256" key="1">
    <source>
        <dbReference type="ARBA" id="ARBA00005417"/>
    </source>
</evidence>
<feature type="domain" description="ABC transporter" evidence="6">
    <location>
        <begin position="22"/>
        <end position="252"/>
    </location>
</feature>
<evidence type="ECO:0000313" key="7">
    <source>
        <dbReference type="EMBL" id="MCH4564854.1"/>
    </source>
</evidence>
<dbReference type="RefSeq" id="WP_240569437.1">
    <property type="nucleotide sequence ID" value="NZ_JAKVPY010000024.1"/>
</dbReference>
<sequence>MSGLPVSDRDALSRNEEGGLALQVRDLSFAYGDTPVLASVSLAIAAGEFAVLLGPNGAGKTTLFSLITRLHDRRRGEIRIGGFDVRHQAVQAHARIGVVFQQPTLDLDLSVAQNLAYHGALHGMAPREARARAEAQLARVGLAEQRRTRVRQLSGGQRRRVEIARGLLHEPRLLLLDEPTVGLDVGSRRDLVEHAHRLCAEEGVAVLWATHLIDEVRPADRVLVLHRGRLRADGRAEELVARLGVDTLGEAFDRLVGEEEAPCP</sequence>
<evidence type="ECO:0000313" key="8">
    <source>
        <dbReference type="Proteomes" id="UP001202117"/>
    </source>
</evidence>
<evidence type="ECO:0000259" key="6">
    <source>
        <dbReference type="PROSITE" id="PS50893"/>
    </source>
</evidence>
<dbReference type="InterPro" id="IPR017871">
    <property type="entry name" value="ABC_transporter-like_CS"/>
</dbReference>
<dbReference type="Gene3D" id="3.40.50.300">
    <property type="entry name" value="P-loop containing nucleotide triphosphate hydrolases"/>
    <property type="match status" value="1"/>
</dbReference>
<accession>A0ABS9RYF9</accession>
<reference evidence="7 8" key="1">
    <citation type="submission" date="2022-02" db="EMBL/GenBank/DDBJ databases">
        <title>Halomonas fukangensis sp. nov., a halophilic bacterium isolated from a bulk soil of Kalidium foliatum at Fukang.</title>
        <authorList>
            <person name="Huang Y."/>
        </authorList>
    </citation>
    <scope>NUCLEOTIDE SEQUENCE [LARGE SCALE GENOMIC DNA]</scope>
    <source>
        <strain evidence="7 8">EGI 63088</strain>
    </source>
</reference>
<dbReference type="InterPro" id="IPR050763">
    <property type="entry name" value="ABC_transporter_ATP-binding"/>
</dbReference>
<keyword evidence="2" id="KW-0813">Transport</keyword>
<gene>
    <name evidence="7" type="ORF">MKP05_17290</name>
</gene>
<dbReference type="SUPFAM" id="SSF52540">
    <property type="entry name" value="P-loop containing nucleoside triphosphate hydrolases"/>
    <property type="match status" value="1"/>
</dbReference>
<keyword evidence="8" id="KW-1185">Reference proteome</keyword>
<evidence type="ECO:0000256" key="3">
    <source>
        <dbReference type="ARBA" id="ARBA00022458"/>
    </source>
</evidence>
<dbReference type="GO" id="GO:0005524">
    <property type="term" value="F:ATP binding"/>
    <property type="evidence" value="ECO:0007669"/>
    <property type="project" value="UniProtKB-KW"/>
</dbReference>
<dbReference type="PANTHER" id="PTHR42711:SF5">
    <property type="entry name" value="ABC TRANSPORTER ATP-BINDING PROTEIN NATA"/>
    <property type="match status" value="1"/>
</dbReference>
<protein>
    <submittedName>
        <fullName evidence="7">ATP-binding cassette domain-containing protein</fullName>
    </submittedName>
</protein>
<comment type="caution">
    <text evidence="7">The sequence shown here is derived from an EMBL/GenBank/DDBJ whole genome shotgun (WGS) entry which is preliminary data.</text>
</comment>
<comment type="similarity">
    <text evidence="1">Belongs to the ABC transporter superfamily.</text>
</comment>
<dbReference type="InterPro" id="IPR022467">
    <property type="entry name" value="ABC_transprt_ATP-bd_su_PQQ"/>
</dbReference>
<dbReference type="PROSITE" id="PS50893">
    <property type="entry name" value="ABC_TRANSPORTER_2"/>
    <property type="match status" value="1"/>
</dbReference>
<keyword evidence="4" id="KW-0547">Nucleotide-binding</keyword>
<dbReference type="InterPro" id="IPR003593">
    <property type="entry name" value="AAA+_ATPase"/>
</dbReference>
<dbReference type="PROSITE" id="PS00211">
    <property type="entry name" value="ABC_TRANSPORTER_1"/>
    <property type="match status" value="1"/>
</dbReference>
<proteinExistence type="inferred from homology"/>
<evidence type="ECO:0000256" key="2">
    <source>
        <dbReference type="ARBA" id="ARBA00022448"/>
    </source>
</evidence>
<name>A0ABS9RYF9_9GAMM</name>
<organism evidence="7 8">
    <name type="scientific">Halomonas flagellata</name>
    <dbReference type="NCBI Taxonomy" id="2920385"/>
    <lineage>
        <taxon>Bacteria</taxon>
        <taxon>Pseudomonadati</taxon>
        <taxon>Pseudomonadota</taxon>
        <taxon>Gammaproteobacteria</taxon>
        <taxon>Oceanospirillales</taxon>
        <taxon>Halomonadaceae</taxon>
        <taxon>Halomonas</taxon>
    </lineage>
</organism>
<dbReference type="InterPro" id="IPR027417">
    <property type="entry name" value="P-loop_NTPase"/>
</dbReference>
<dbReference type="PANTHER" id="PTHR42711">
    <property type="entry name" value="ABC TRANSPORTER ATP-BINDING PROTEIN"/>
    <property type="match status" value="1"/>
</dbReference>